<keyword evidence="6" id="KW-1003">Cell membrane</keyword>
<evidence type="ECO:0000256" key="2">
    <source>
        <dbReference type="ARBA" id="ARBA00022692"/>
    </source>
</evidence>
<evidence type="ECO:0000313" key="8">
    <source>
        <dbReference type="EMBL" id="RRD50749.1"/>
    </source>
</evidence>
<comment type="subcellular location">
    <subcellularLocation>
        <location evidence="6">Cell membrane</location>
        <topology evidence="6">Multi-pass membrane protein</topology>
    </subcellularLocation>
    <subcellularLocation>
        <location evidence="1">Membrane</location>
        <topology evidence="1">Multi-pass membrane protein</topology>
    </subcellularLocation>
</comment>
<reference evidence="8 9" key="1">
    <citation type="submission" date="2018-11" db="EMBL/GenBank/DDBJ databases">
        <title>Genomes From Bacteria Associated with the Canine Oral Cavity: a Test Case for Automated Genome-Based Taxonomic Assignment.</title>
        <authorList>
            <person name="Coil D.A."/>
            <person name="Jospin G."/>
            <person name="Darling A.E."/>
            <person name="Wallis C."/>
            <person name="Davis I.J."/>
            <person name="Harris S."/>
            <person name="Eisen J.A."/>
            <person name="Holcombe L.J."/>
            <person name="O'Flynn C."/>
        </authorList>
    </citation>
    <scope>NUCLEOTIDE SEQUENCE [LARGE SCALE GENOMIC DNA]</scope>
    <source>
        <strain evidence="8 9">OH2822_COT-296</strain>
    </source>
</reference>
<dbReference type="GO" id="GO:0046677">
    <property type="term" value="P:response to antibiotic"/>
    <property type="evidence" value="ECO:0007669"/>
    <property type="project" value="UniProtKB-KW"/>
</dbReference>
<keyword evidence="3 6" id="KW-1133">Transmembrane helix</keyword>
<dbReference type="InterPro" id="IPR051784">
    <property type="entry name" value="Nod_factor_ABC_transporter"/>
</dbReference>
<dbReference type="PANTHER" id="PTHR43229">
    <property type="entry name" value="NODULATION PROTEIN J"/>
    <property type="match status" value="1"/>
</dbReference>
<keyword evidence="4 6" id="KW-0472">Membrane</keyword>
<dbReference type="EMBL" id="RQYT01000004">
    <property type="protein sequence ID" value="RRD50749.1"/>
    <property type="molecule type" value="Genomic_DNA"/>
</dbReference>
<comment type="caution">
    <text evidence="8">The sequence shown here is derived from an EMBL/GenBank/DDBJ whole genome shotgun (WGS) entry which is preliminary data.</text>
</comment>
<organism evidence="8 9">
    <name type="scientific">Arachnia propionica</name>
    <dbReference type="NCBI Taxonomy" id="1750"/>
    <lineage>
        <taxon>Bacteria</taxon>
        <taxon>Bacillati</taxon>
        <taxon>Actinomycetota</taxon>
        <taxon>Actinomycetes</taxon>
        <taxon>Propionibacteriales</taxon>
        <taxon>Propionibacteriaceae</taxon>
        <taxon>Arachnia</taxon>
    </lineage>
</organism>
<comment type="similarity">
    <text evidence="6">Belongs to the ABC-2 integral membrane protein family.</text>
</comment>
<evidence type="ECO:0000256" key="1">
    <source>
        <dbReference type="ARBA" id="ARBA00004141"/>
    </source>
</evidence>
<feature type="transmembrane region" description="Helical" evidence="6">
    <location>
        <begin position="33"/>
        <end position="61"/>
    </location>
</feature>
<evidence type="ECO:0000256" key="5">
    <source>
        <dbReference type="ARBA" id="ARBA00023251"/>
    </source>
</evidence>
<name>A0A3P1WVZ6_9ACTN</name>
<feature type="transmembrane region" description="Helical" evidence="6">
    <location>
        <begin position="365"/>
        <end position="392"/>
    </location>
</feature>
<dbReference type="Pfam" id="PF01061">
    <property type="entry name" value="ABC2_membrane"/>
    <property type="match status" value="2"/>
</dbReference>
<dbReference type="OrthoDB" id="9778589at2"/>
<dbReference type="InterPro" id="IPR013525">
    <property type="entry name" value="ABC2_TM"/>
</dbReference>
<feature type="transmembrane region" description="Helical" evidence="6">
    <location>
        <begin position="242"/>
        <end position="263"/>
    </location>
</feature>
<dbReference type="AlphaFoldDB" id="A0A3P1WVZ6"/>
<dbReference type="GO" id="GO:0140359">
    <property type="term" value="F:ABC-type transporter activity"/>
    <property type="evidence" value="ECO:0007669"/>
    <property type="project" value="InterPro"/>
</dbReference>
<keyword evidence="2 6" id="KW-0812">Transmembrane</keyword>
<keyword evidence="6" id="KW-0813">Transport</keyword>
<keyword evidence="5" id="KW-0046">Antibiotic resistance</keyword>
<evidence type="ECO:0000259" key="7">
    <source>
        <dbReference type="PROSITE" id="PS51012"/>
    </source>
</evidence>
<gene>
    <name evidence="8" type="ORF">EII35_03190</name>
</gene>
<dbReference type="GO" id="GO:0043190">
    <property type="term" value="C:ATP-binding cassette (ABC) transporter complex"/>
    <property type="evidence" value="ECO:0007669"/>
    <property type="project" value="InterPro"/>
</dbReference>
<accession>A0A3P1WVZ6</accession>
<evidence type="ECO:0000313" key="9">
    <source>
        <dbReference type="Proteomes" id="UP000280935"/>
    </source>
</evidence>
<feature type="transmembrane region" description="Helical" evidence="6">
    <location>
        <begin position="528"/>
        <end position="551"/>
    </location>
</feature>
<feature type="transmembrane region" description="Helical" evidence="6">
    <location>
        <begin position="480"/>
        <end position="498"/>
    </location>
</feature>
<feature type="transmembrane region" description="Helical" evidence="6">
    <location>
        <begin position="155"/>
        <end position="177"/>
    </location>
</feature>
<evidence type="ECO:0000256" key="4">
    <source>
        <dbReference type="ARBA" id="ARBA00023136"/>
    </source>
</evidence>
<feature type="domain" description="ABC transmembrane type-2" evidence="7">
    <location>
        <begin position="332"/>
        <end position="558"/>
    </location>
</feature>
<feature type="transmembrane region" description="Helical" evidence="6">
    <location>
        <begin position="73"/>
        <end position="92"/>
    </location>
</feature>
<sequence length="561" mass="60198">MTEHTINHDAQARRVARWGSLLHAKNVVMQLRAWAGSVFGTGTAESLLTVLALGVGLGVVVDQASPGALGVPFLQFVAPAMILSVAVHGAHIENMMGVMAGFKWFETYLSAATTPTTPHQLFTGHMIGGSLRYTISVATVVLVLLPFGGVTILNAVFLLPIALLTAWAFGNLVAAWTTHQPEDKGQFSLFSRLVVLPLTLFSGTYFPLEVLPIWLQPVGWASPLWHGVNLARIITLGQAAPWWLPVVHVAYLAALAVLGWWLACRAYQARLLGELFIGRKKRRKPAKPEVAVAEGQELPDGQDLIRAAGGHRWGFLTVARRGVKAAWGSSTLVMVTGGIEPLLYLAAMGFGLGTLVGQADGATAYAAFIAPGLLASSAMMGAVMDTVYNVFFKLKFDKLYEGMLSTSLSPLDVAFGEIIVALVRGGLYATAFLAVMAALGLVASWWALLAIPACLLIAFGFAGIGMAATSFARTFQQLDWIFVALMPMFLFSGTFYPVEVYPEPIATVVKFLPLWHGIEMMRDLTSGAVGWATAGHALYFVALAVLGTVIASRRLKALFLR</sequence>
<proteinExistence type="inferred from homology"/>
<evidence type="ECO:0000256" key="6">
    <source>
        <dbReference type="RuleBase" id="RU361157"/>
    </source>
</evidence>
<feature type="transmembrane region" description="Helical" evidence="6">
    <location>
        <begin position="413"/>
        <end position="439"/>
    </location>
</feature>
<dbReference type="RefSeq" id="WP_125227021.1">
    <property type="nucleotide sequence ID" value="NZ_RQYT01000004.1"/>
</dbReference>
<protein>
    <recommendedName>
        <fullName evidence="6">Transport permease protein</fullName>
    </recommendedName>
</protein>
<comment type="caution">
    <text evidence="6">Lacks conserved residue(s) required for the propagation of feature annotation.</text>
</comment>
<feature type="transmembrane region" description="Helical" evidence="6">
    <location>
        <begin position="445"/>
        <end position="468"/>
    </location>
</feature>
<evidence type="ECO:0000256" key="3">
    <source>
        <dbReference type="ARBA" id="ARBA00022989"/>
    </source>
</evidence>
<dbReference type="InterPro" id="IPR047817">
    <property type="entry name" value="ABC2_TM_bact-type"/>
</dbReference>
<feature type="transmembrane region" description="Helical" evidence="6">
    <location>
        <begin position="189"/>
        <end position="208"/>
    </location>
</feature>
<dbReference type="PANTHER" id="PTHR43229:SF2">
    <property type="entry name" value="NODULATION PROTEIN J"/>
    <property type="match status" value="1"/>
</dbReference>
<dbReference type="InterPro" id="IPR000412">
    <property type="entry name" value="ABC_2_transport"/>
</dbReference>
<feature type="transmembrane region" description="Helical" evidence="6">
    <location>
        <begin position="131"/>
        <end position="149"/>
    </location>
</feature>
<dbReference type="PROSITE" id="PS51012">
    <property type="entry name" value="ABC_TM2"/>
    <property type="match status" value="2"/>
</dbReference>
<dbReference type="PRINTS" id="PR00164">
    <property type="entry name" value="ABC2TRNSPORT"/>
</dbReference>
<feature type="domain" description="ABC transmembrane type-2" evidence="7">
    <location>
        <begin position="37"/>
        <end position="270"/>
    </location>
</feature>
<dbReference type="Proteomes" id="UP000280935">
    <property type="component" value="Unassembled WGS sequence"/>
</dbReference>